<reference evidence="1" key="1">
    <citation type="submission" date="2014-09" db="EMBL/GenBank/DDBJ databases">
        <title>The mobilome of the heavy metals and metalloids hypertolerant bacteria from the Lubin copper mine (Poland).</title>
        <authorList>
            <person name="Dziewit L."/>
            <person name="Bartosik D."/>
        </authorList>
    </citation>
    <scope>NUCLEOTIDE SEQUENCE</scope>
    <source>
        <plasmid evidence="1">pLM19O2</plasmid>
    </source>
</reference>
<dbReference type="EMBL" id="KM659092">
    <property type="protein sequence ID" value="AJW30041.1"/>
    <property type="molecule type" value="Genomic_DNA"/>
</dbReference>
<dbReference type="Pfam" id="PF06186">
    <property type="entry name" value="DUF992"/>
    <property type="match status" value="1"/>
</dbReference>
<keyword evidence="1" id="KW-0614">Plasmid</keyword>
<name>A0A0D5A1K2_9HYPH</name>
<gene>
    <name evidence="1" type="ORF">pLM19O2_p96</name>
</gene>
<geneLocation type="plasmid" evidence="1">
    <name>pLM19O2</name>
</geneLocation>
<proteinExistence type="predicted"/>
<evidence type="ECO:0000313" key="1">
    <source>
        <dbReference type="EMBL" id="AJW30041.1"/>
    </source>
</evidence>
<dbReference type="InterPro" id="IPR009333">
    <property type="entry name" value="DUF992"/>
</dbReference>
<sequence length="130" mass="14029">MVMHGLLRAARACAASQANRLKWCFRRIENEVEAFYIGVDEMKNVMHAAVTASIIVLGSYNFAVAKPVSASARNQTVGTLECDAAEYIGMVLGSSRSLTCSFTHNDGGIEQYTGTIKKLGLDVGITKKPN</sequence>
<organism evidence="1">
    <name type="scientific">Ochrobactrum sp. LM19</name>
    <dbReference type="NCBI Taxonomy" id="1449781"/>
    <lineage>
        <taxon>Bacteria</taxon>
        <taxon>Pseudomonadati</taxon>
        <taxon>Pseudomonadota</taxon>
        <taxon>Alphaproteobacteria</taxon>
        <taxon>Hyphomicrobiales</taxon>
        <taxon>Brucellaceae</taxon>
        <taxon>Brucella/Ochrobactrum group</taxon>
        <taxon>Ochrobactrum</taxon>
    </lineage>
</organism>
<dbReference type="AlphaFoldDB" id="A0A0D5A1K2"/>
<protein>
    <submittedName>
        <fullName evidence="1">Uncharacterized protein</fullName>
    </submittedName>
</protein>
<accession>A0A0D5A1K2</accession>